<dbReference type="Gene3D" id="3.30.70.330">
    <property type="match status" value="1"/>
</dbReference>
<dbReference type="Pfam" id="PF01479">
    <property type="entry name" value="S4"/>
    <property type="match status" value="1"/>
</dbReference>
<dbReference type="AlphaFoldDB" id="A0A929MRI7"/>
<dbReference type="InterPro" id="IPR040591">
    <property type="entry name" value="RqcP2_RBD"/>
</dbReference>
<comment type="caution">
    <text evidence="3">The sequence shown here is derived from an EMBL/GenBank/DDBJ whole genome shotgun (WGS) entry which is preliminary data.</text>
</comment>
<protein>
    <submittedName>
        <fullName evidence="3">RNA-binding protein</fullName>
    </submittedName>
</protein>
<dbReference type="GO" id="GO:0003723">
    <property type="term" value="F:RNA binding"/>
    <property type="evidence" value="ECO:0007669"/>
    <property type="project" value="UniProtKB-KW"/>
</dbReference>
<dbReference type="PROSITE" id="PS50889">
    <property type="entry name" value="S4"/>
    <property type="match status" value="1"/>
</dbReference>
<organism evidence="3 4">
    <name type="scientific">Abiotrophia defectiva</name>
    <name type="common">Streptococcus defectivus</name>
    <dbReference type="NCBI Taxonomy" id="46125"/>
    <lineage>
        <taxon>Bacteria</taxon>
        <taxon>Bacillati</taxon>
        <taxon>Bacillota</taxon>
        <taxon>Bacilli</taxon>
        <taxon>Lactobacillales</taxon>
        <taxon>Aerococcaceae</taxon>
        <taxon>Abiotrophia</taxon>
    </lineage>
</organism>
<name>A0A929MRI7_ABIDE</name>
<dbReference type="CDD" id="cd00165">
    <property type="entry name" value="S4"/>
    <property type="match status" value="1"/>
</dbReference>
<dbReference type="Gene3D" id="3.10.290.10">
    <property type="entry name" value="RNA-binding S4 domain"/>
    <property type="match status" value="1"/>
</dbReference>
<reference evidence="3" key="1">
    <citation type="submission" date="2020-04" db="EMBL/GenBank/DDBJ databases">
        <title>Deep metagenomics examines the oral microbiome during advanced dental caries in children, revealing novel taxa and co-occurrences with host molecules.</title>
        <authorList>
            <person name="Baker J.L."/>
            <person name="Morton J.T."/>
            <person name="Dinis M."/>
            <person name="Alvarez R."/>
            <person name="Tran N.C."/>
            <person name="Knight R."/>
            <person name="Edlund A."/>
        </authorList>
    </citation>
    <scope>NUCLEOTIDE SEQUENCE</scope>
    <source>
        <strain evidence="3">JCVI_23_bin.16</strain>
    </source>
</reference>
<evidence type="ECO:0000256" key="1">
    <source>
        <dbReference type="PROSITE-ProRule" id="PRU00182"/>
    </source>
</evidence>
<evidence type="ECO:0000259" key="2">
    <source>
        <dbReference type="SMART" id="SM00363"/>
    </source>
</evidence>
<accession>A0A929MRI7</accession>
<sequence>MKEGIYQHYRKEEQAFIDYVLEQMAYAASRYCPVTSYFVTPREALIAQQLANGQDEVQLACQGGLPGAERQRLVFYPQYYDLETSDFQIQALKIHFPQKFANIRHGSILGSLLGAGLERNRIGDIITDGQDWQVLVDAKIAPYVCQNVTKMGNVGVRLEYIEPDQVLSPQVLWEDQTVITTSLRLDTMLSKVYNFSRQRAKEAVLGGLVKVNYLEINRPDFELEAGDFVSLRKFGRFQIDAEEGLTRKDNIRLKAKVLVV</sequence>
<evidence type="ECO:0000313" key="4">
    <source>
        <dbReference type="Proteomes" id="UP000757900"/>
    </source>
</evidence>
<dbReference type="InterPro" id="IPR036986">
    <property type="entry name" value="S4_RNA-bd_sf"/>
</dbReference>
<dbReference type="Gene3D" id="3.30.1370.160">
    <property type="match status" value="1"/>
</dbReference>
<evidence type="ECO:0000313" key="3">
    <source>
        <dbReference type="EMBL" id="MBF0935528.1"/>
    </source>
</evidence>
<proteinExistence type="predicted"/>
<gene>
    <name evidence="3" type="ORF">HXK00_07820</name>
</gene>
<dbReference type="InterPro" id="IPR012677">
    <property type="entry name" value="Nucleotide-bd_a/b_plait_sf"/>
</dbReference>
<dbReference type="SMART" id="SM00363">
    <property type="entry name" value="S4"/>
    <property type="match status" value="1"/>
</dbReference>
<feature type="domain" description="RNA-binding S4" evidence="2">
    <location>
        <begin position="183"/>
        <end position="240"/>
    </location>
</feature>
<dbReference type="InterPro" id="IPR002942">
    <property type="entry name" value="S4_RNA-bd"/>
</dbReference>
<dbReference type="Pfam" id="PF17774">
    <property type="entry name" value="YlmH_RBD"/>
    <property type="match status" value="1"/>
</dbReference>
<dbReference type="SUPFAM" id="SSF55174">
    <property type="entry name" value="Alpha-L RNA-binding motif"/>
    <property type="match status" value="1"/>
</dbReference>
<keyword evidence="1" id="KW-0694">RNA-binding</keyword>
<dbReference type="EMBL" id="JABZFV010000267">
    <property type="protein sequence ID" value="MBF0935528.1"/>
    <property type="molecule type" value="Genomic_DNA"/>
</dbReference>
<dbReference type="Proteomes" id="UP000757900">
    <property type="component" value="Unassembled WGS sequence"/>
</dbReference>